<keyword evidence="2" id="KW-1185">Reference proteome</keyword>
<protein>
    <submittedName>
        <fullName evidence="1">Uncharacterized protein</fullName>
    </submittedName>
</protein>
<reference evidence="1 2" key="1">
    <citation type="journal article" date="2015" name="Genome Announc.">
        <title>Virulence Factor Genes Detected in the Complete Genome Sequence of Corynebacterium uterequi DSM 45634, Isolated from the Uterus of a Maiden Mare.</title>
        <authorList>
            <person name="Ruckert C."/>
            <person name="Kriete M."/>
            <person name="Jaenicke S."/>
            <person name="Winkler A."/>
            <person name="Tauch A."/>
        </authorList>
    </citation>
    <scope>NUCLEOTIDE SEQUENCE [LARGE SCALE GENOMIC DNA]</scope>
    <source>
        <strain evidence="1 2">DSM 45634</strain>
    </source>
</reference>
<evidence type="ECO:0000313" key="1">
    <source>
        <dbReference type="EMBL" id="AKK11284.1"/>
    </source>
</evidence>
<gene>
    <name evidence="1" type="ORF">CUTER_06475</name>
</gene>
<proteinExistence type="predicted"/>
<organism evidence="1 2">
    <name type="scientific">Corynebacterium uterequi</name>
    <dbReference type="NCBI Taxonomy" id="1072256"/>
    <lineage>
        <taxon>Bacteria</taxon>
        <taxon>Bacillati</taxon>
        <taxon>Actinomycetota</taxon>
        <taxon>Actinomycetes</taxon>
        <taxon>Mycobacteriales</taxon>
        <taxon>Corynebacteriaceae</taxon>
        <taxon>Corynebacterium</taxon>
    </lineage>
</organism>
<name>A0A0G3HD98_9CORY</name>
<dbReference type="AlphaFoldDB" id="A0A0G3HD98"/>
<reference evidence="2" key="2">
    <citation type="submission" date="2015-05" db="EMBL/GenBank/DDBJ databases">
        <title>Complete genome sequence of Corynebacterium uterequi DSM 45634, isolated from the uterus of a maiden mare.</title>
        <authorList>
            <person name="Ruckert C."/>
            <person name="Albersmeier A."/>
            <person name="Winkler A."/>
            <person name="Tauch A."/>
        </authorList>
    </citation>
    <scope>NUCLEOTIDE SEQUENCE [LARGE SCALE GENOMIC DNA]</scope>
    <source>
        <strain evidence="2">DSM 45634</strain>
    </source>
</reference>
<accession>A0A0G3HD98</accession>
<dbReference type="KEGG" id="cut:CUTER_06475"/>
<sequence length="39" mass="3999">MILGLLFGALMVLSGVAGFGYSGVLQFPEDAQTVTAARP</sequence>
<dbReference type="EMBL" id="CP011546">
    <property type="protein sequence ID" value="AKK11284.1"/>
    <property type="molecule type" value="Genomic_DNA"/>
</dbReference>
<dbReference type="Proteomes" id="UP000035548">
    <property type="component" value="Chromosome"/>
</dbReference>
<evidence type="ECO:0000313" key="2">
    <source>
        <dbReference type="Proteomes" id="UP000035548"/>
    </source>
</evidence>